<comment type="similarity">
    <text evidence="3 9">Belongs to the CobD/CbiB family.</text>
</comment>
<keyword evidence="5 9" id="KW-0169">Cobalamin biosynthesis</keyword>
<evidence type="ECO:0000256" key="7">
    <source>
        <dbReference type="ARBA" id="ARBA00022989"/>
    </source>
</evidence>
<gene>
    <name evidence="9" type="primary">cobD</name>
    <name evidence="10" type="ORF">ACFQ3T_32670</name>
</gene>
<dbReference type="NCBIfam" id="NF002276">
    <property type="entry name" value="PRK01209.1-4"/>
    <property type="match status" value="1"/>
</dbReference>
<evidence type="ECO:0000256" key="9">
    <source>
        <dbReference type="HAMAP-Rule" id="MF_00024"/>
    </source>
</evidence>
<dbReference type="PANTHER" id="PTHR34308">
    <property type="entry name" value="COBALAMIN BIOSYNTHESIS PROTEIN CBIB"/>
    <property type="match status" value="1"/>
</dbReference>
<protein>
    <recommendedName>
        <fullName evidence="9">Cobalamin biosynthesis protein CobD</fullName>
    </recommendedName>
</protein>
<evidence type="ECO:0000256" key="1">
    <source>
        <dbReference type="ARBA" id="ARBA00004651"/>
    </source>
</evidence>
<dbReference type="HAMAP" id="MF_00024">
    <property type="entry name" value="CobD_CbiB"/>
    <property type="match status" value="1"/>
</dbReference>
<keyword evidence="6 9" id="KW-0812">Transmembrane</keyword>
<evidence type="ECO:0000256" key="5">
    <source>
        <dbReference type="ARBA" id="ARBA00022573"/>
    </source>
</evidence>
<dbReference type="PANTHER" id="PTHR34308:SF1">
    <property type="entry name" value="COBALAMIN BIOSYNTHESIS PROTEIN CBIB"/>
    <property type="match status" value="1"/>
</dbReference>
<evidence type="ECO:0000313" key="11">
    <source>
        <dbReference type="Proteomes" id="UP001597168"/>
    </source>
</evidence>
<dbReference type="RefSeq" id="WP_380729340.1">
    <property type="nucleotide sequence ID" value="NZ_JBHTLK010000296.1"/>
</dbReference>
<sequence>MSLGRAVGLVLGVAADAVLGDPKRYHPVAGFGRAAAALERRLYRDHRPAGAAHTAVLVGGTVLAGVAVERLGRRSPVVQALTTAAATWVVLGGSSLADEGTAMGRELDGGDLDAARNRLPNLCGREPRTLDTLGLAKATVESVAENTSDAVVAPLFWGAVAGVPGLLGYRAVNTLDAMIGHRNERYRRFGWAAARLDDVANLLPSRLAALLTTAGAPVVGGSAGEAWKTWRRDAAAHPSPNAGQAGAAFAGALEVRLGGRTVYAHGAEDRPVLGHGRNPDAGHVTRAVELSRVVGASAAAVTAVIALVRPRLRRAVRRRTSA</sequence>
<dbReference type="Pfam" id="PF03186">
    <property type="entry name" value="CobD_Cbib"/>
    <property type="match status" value="1"/>
</dbReference>
<evidence type="ECO:0000256" key="4">
    <source>
        <dbReference type="ARBA" id="ARBA00022475"/>
    </source>
</evidence>
<evidence type="ECO:0000313" key="10">
    <source>
        <dbReference type="EMBL" id="MFD1151917.1"/>
    </source>
</evidence>
<reference evidence="11" key="1">
    <citation type="journal article" date="2019" name="Int. J. Syst. Evol. Microbiol.">
        <title>The Global Catalogue of Microorganisms (GCM) 10K type strain sequencing project: providing services to taxonomists for standard genome sequencing and annotation.</title>
        <authorList>
            <consortium name="The Broad Institute Genomics Platform"/>
            <consortium name="The Broad Institute Genome Sequencing Center for Infectious Disease"/>
            <person name="Wu L."/>
            <person name="Ma J."/>
        </authorList>
    </citation>
    <scope>NUCLEOTIDE SEQUENCE [LARGE SCALE GENOMIC DNA]</scope>
    <source>
        <strain evidence="11">CCUG 60214</strain>
    </source>
</reference>
<dbReference type="Proteomes" id="UP001597168">
    <property type="component" value="Unassembled WGS sequence"/>
</dbReference>
<comment type="function">
    <text evidence="9">Converts cobyric acid to cobinamide by the addition of aminopropanol on the F carboxylic group.</text>
</comment>
<keyword evidence="8 9" id="KW-0472">Membrane</keyword>
<accession>A0ABW3R4D4</accession>
<keyword evidence="7 9" id="KW-1133">Transmembrane helix</keyword>
<comment type="subcellular location">
    <subcellularLocation>
        <location evidence="1 9">Cell membrane</location>
        <topology evidence="1 9">Multi-pass membrane protein</topology>
    </subcellularLocation>
</comment>
<keyword evidence="4 9" id="KW-1003">Cell membrane</keyword>
<organism evidence="10 11">
    <name type="scientific">Saccharothrix hoggarensis</name>
    <dbReference type="NCBI Taxonomy" id="913853"/>
    <lineage>
        <taxon>Bacteria</taxon>
        <taxon>Bacillati</taxon>
        <taxon>Actinomycetota</taxon>
        <taxon>Actinomycetes</taxon>
        <taxon>Pseudonocardiales</taxon>
        <taxon>Pseudonocardiaceae</taxon>
        <taxon>Saccharothrix</taxon>
    </lineage>
</organism>
<dbReference type="EMBL" id="JBHTLK010000296">
    <property type="protein sequence ID" value="MFD1151917.1"/>
    <property type="molecule type" value="Genomic_DNA"/>
</dbReference>
<comment type="pathway">
    <text evidence="2 9">Cofactor biosynthesis; adenosylcobalamin biosynthesis.</text>
</comment>
<dbReference type="NCBIfam" id="TIGR00380">
    <property type="entry name" value="cobal_cbiB"/>
    <property type="match status" value="1"/>
</dbReference>
<proteinExistence type="inferred from homology"/>
<dbReference type="InterPro" id="IPR004485">
    <property type="entry name" value="Cobalamin_biosynth_CobD/CbiB"/>
</dbReference>
<comment type="caution">
    <text evidence="10">The sequence shown here is derived from an EMBL/GenBank/DDBJ whole genome shotgun (WGS) entry which is preliminary data.</text>
</comment>
<evidence type="ECO:0000256" key="3">
    <source>
        <dbReference type="ARBA" id="ARBA00006263"/>
    </source>
</evidence>
<evidence type="ECO:0000256" key="8">
    <source>
        <dbReference type="ARBA" id="ARBA00023136"/>
    </source>
</evidence>
<name>A0ABW3R4D4_9PSEU</name>
<keyword evidence="11" id="KW-1185">Reference proteome</keyword>
<evidence type="ECO:0000256" key="6">
    <source>
        <dbReference type="ARBA" id="ARBA00022692"/>
    </source>
</evidence>
<evidence type="ECO:0000256" key="2">
    <source>
        <dbReference type="ARBA" id="ARBA00004953"/>
    </source>
</evidence>